<dbReference type="GO" id="GO:0004325">
    <property type="term" value="F:ferrochelatase activity"/>
    <property type="evidence" value="ECO:0007669"/>
    <property type="project" value="UniProtKB-UniRule"/>
</dbReference>
<reference evidence="12" key="1">
    <citation type="submission" date="2006-12" db="EMBL/GenBank/DDBJ databases">
        <title>Complete sequence of chromosome 1 of Verminephrobacter eiseniae EF01-2.</title>
        <authorList>
            <person name="Copeland A."/>
            <person name="Lucas S."/>
            <person name="Lapidus A."/>
            <person name="Barry K."/>
            <person name="Detter J.C."/>
            <person name="Glavina del Rio T."/>
            <person name="Dalin E."/>
            <person name="Tice H."/>
            <person name="Pitluck S."/>
            <person name="Chertkov O."/>
            <person name="Brettin T."/>
            <person name="Bruce D."/>
            <person name="Han C."/>
            <person name="Tapia R."/>
            <person name="Gilna P."/>
            <person name="Schmutz J."/>
            <person name="Larimer F."/>
            <person name="Land M."/>
            <person name="Hauser L."/>
            <person name="Kyrpides N."/>
            <person name="Kim E."/>
            <person name="Stahl D."/>
            <person name="Richardson P."/>
        </authorList>
    </citation>
    <scope>NUCLEOTIDE SEQUENCE [LARGE SCALE GENOMIC DNA]</scope>
    <source>
        <strain evidence="12">EF01-2</strain>
    </source>
</reference>
<keyword evidence="7 9" id="KW-0627">Porphyrin biosynthesis</keyword>
<evidence type="ECO:0000256" key="1">
    <source>
        <dbReference type="ARBA" id="ARBA00007718"/>
    </source>
</evidence>
<dbReference type="InterPro" id="IPR019772">
    <property type="entry name" value="Ferrochelatase_AS"/>
</dbReference>
<comment type="subcellular location">
    <subcellularLocation>
        <location evidence="9 10">Cytoplasm</location>
    </subcellularLocation>
</comment>
<dbReference type="PANTHER" id="PTHR11108">
    <property type="entry name" value="FERROCHELATASE"/>
    <property type="match status" value="1"/>
</dbReference>
<gene>
    <name evidence="9" type="primary">hemH</name>
    <name evidence="11" type="ordered locus">Veis_1574</name>
</gene>
<dbReference type="CDD" id="cd03411">
    <property type="entry name" value="Ferrochelatase_N"/>
    <property type="match status" value="1"/>
</dbReference>
<dbReference type="InterPro" id="IPR001015">
    <property type="entry name" value="Ferrochelatase"/>
</dbReference>
<dbReference type="InterPro" id="IPR033644">
    <property type="entry name" value="Ferrochelatase_C"/>
</dbReference>
<feature type="binding site" evidence="9">
    <location>
        <position position="319"/>
    </location>
    <ligand>
        <name>Fe(2+)</name>
        <dbReference type="ChEBI" id="CHEBI:29033"/>
    </ligand>
</feature>
<dbReference type="Pfam" id="PF00762">
    <property type="entry name" value="Ferrochelatase"/>
    <property type="match status" value="1"/>
</dbReference>
<evidence type="ECO:0000256" key="2">
    <source>
        <dbReference type="ARBA" id="ARBA00022490"/>
    </source>
</evidence>
<dbReference type="EC" id="4.98.1.1" evidence="9 10"/>
<dbReference type="eggNOG" id="COG0276">
    <property type="taxonomic scope" value="Bacteria"/>
</dbReference>
<keyword evidence="2 9" id="KW-0963">Cytoplasm</keyword>
<dbReference type="STRING" id="391735.Veis_1574"/>
<dbReference type="GO" id="GO:0046872">
    <property type="term" value="F:metal ion binding"/>
    <property type="evidence" value="ECO:0007669"/>
    <property type="project" value="UniProtKB-KW"/>
</dbReference>
<feature type="binding site" evidence="9">
    <location>
        <position position="238"/>
    </location>
    <ligand>
        <name>Fe(2+)</name>
        <dbReference type="ChEBI" id="CHEBI:29033"/>
    </ligand>
</feature>
<evidence type="ECO:0000256" key="5">
    <source>
        <dbReference type="ARBA" id="ARBA00023133"/>
    </source>
</evidence>
<evidence type="ECO:0000256" key="6">
    <source>
        <dbReference type="ARBA" id="ARBA00023239"/>
    </source>
</evidence>
<evidence type="ECO:0000256" key="10">
    <source>
        <dbReference type="RuleBase" id="RU000607"/>
    </source>
</evidence>
<comment type="catalytic activity">
    <reaction evidence="8">
        <text>Fe-coproporphyrin III + 2 H(+) = coproporphyrin III + Fe(2+)</text>
        <dbReference type="Rhea" id="RHEA:49572"/>
        <dbReference type="ChEBI" id="CHEBI:15378"/>
        <dbReference type="ChEBI" id="CHEBI:29033"/>
        <dbReference type="ChEBI" id="CHEBI:68438"/>
        <dbReference type="ChEBI" id="CHEBI:131725"/>
        <dbReference type="EC" id="4.99.1.9"/>
    </reaction>
    <physiologicalReaction direction="right-to-left" evidence="8">
        <dbReference type="Rhea" id="RHEA:49574"/>
    </physiologicalReaction>
</comment>
<comment type="pathway">
    <text evidence="9 10">Porphyrin-containing compound metabolism; protoheme biosynthesis; protoheme from protoporphyrin-IX: step 1/1.</text>
</comment>
<comment type="function">
    <text evidence="9 10">Catalyzes the ferrous insertion into protoporphyrin IX.</text>
</comment>
<sequence>MVRPEYPTRRALGRRAGLRGAFATIAPMFSPFAPEPPYTHGQAERTAVLLCNLGTPDAPTAPAVRRYLAQFLSDRRVVEIPKLLWLPLLHGLILRTRPARSAAQYASIWSAAGSPLALWTARQAGLLRDDLDAAGHRVLVRHAMRYGNPSIASQLDALKAEGATRILILPLYPQYSATTTASVFDAVYRWAARIRRLPELRFVNRYHDHPDYIAALAHSVQTHWQQHGRPEQLVLSFHGLPERSRQLGDPYHCEVRKTARLLAERLGLGQERYRVSFQSRFGNARWLQPYTRPTVEALGQAGLRRVDLVCPGFTSDCRETLEEIDIEVRAAFLQAGGKEFHYIRCLNDSPQWITALACVARQHLAGWPTQPAAAAALAEARNHALAGGAPAGSRATGP</sequence>
<dbReference type="Proteomes" id="UP000000374">
    <property type="component" value="Chromosome"/>
</dbReference>
<dbReference type="PROSITE" id="PS00534">
    <property type="entry name" value="FERROCHELATASE"/>
    <property type="match status" value="1"/>
</dbReference>
<proteinExistence type="inferred from homology"/>
<keyword evidence="4 9" id="KW-0408">Iron</keyword>
<dbReference type="PANTHER" id="PTHR11108:SF1">
    <property type="entry name" value="FERROCHELATASE, MITOCHONDRIAL"/>
    <property type="match status" value="1"/>
</dbReference>
<comment type="catalytic activity">
    <reaction evidence="9 10">
        <text>heme b + 2 H(+) = protoporphyrin IX + Fe(2+)</text>
        <dbReference type="Rhea" id="RHEA:22584"/>
        <dbReference type="ChEBI" id="CHEBI:15378"/>
        <dbReference type="ChEBI" id="CHEBI:29033"/>
        <dbReference type="ChEBI" id="CHEBI:57306"/>
        <dbReference type="ChEBI" id="CHEBI:60344"/>
        <dbReference type="EC" id="4.98.1.1"/>
    </reaction>
</comment>
<evidence type="ECO:0000256" key="9">
    <source>
        <dbReference type="HAMAP-Rule" id="MF_00323"/>
    </source>
</evidence>
<keyword evidence="3 9" id="KW-0479">Metal-binding</keyword>
<dbReference type="Gene3D" id="3.40.50.1400">
    <property type="match status" value="2"/>
</dbReference>
<dbReference type="FunFam" id="3.40.50.1400:FF:000002">
    <property type="entry name" value="Ferrochelatase"/>
    <property type="match status" value="1"/>
</dbReference>
<accession>A1WI76</accession>
<evidence type="ECO:0000256" key="4">
    <source>
        <dbReference type="ARBA" id="ARBA00023004"/>
    </source>
</evidence>
<evidence type="ECO:0000256" key="7">
    <source>
        <dbReference type="ARBA" id="ARBA00023244"/>
    </source>
</evidence>
<dbReference type="HOGENOM" id="CLU_018884_0_0_4"/>
<dbReference type="UniPathway" id="UPA00252">
    <property type="reaction ID" value="UER00325"/>
</dbReference>
<evidence type="ECO:0000313" key="12">
    <source>
        <dbReference type="Proteomes" id="UP000000374"/>
    </source>
</evidence>
<keyword evidence="5 9" id="KW-0350">Heme biosynthesis</keyword>
<dbReference type="HAMAP" id="MF_00323">
    <property type="entry name" value="Ferrochelatase"/>
    <property type="match status" value="1"/>
</dbReference>
<dbReference type="InterPro" id="IPR033659">
    <property type="entry name" value="Ferrochelatase_N"/>
</dbReference>
<dbReference type="CDD" id="cd00419">
    <property type="entry name" value="Ferrochelatase_C"/>
    <property type="match status" value="1"/>
</dbReference>
<comment type="similarity">
    <text evidence="1 9 10">Belongs to the ferrochelatase family.</text>
</comment>
<name>A1WI76_VEREI</name>
<evidence type="ECO:0000256" key="8">
    <source>
        <dbReference type="ARBA" id="ARBA00024536"/>
    </source>
</evidence>
<keyword evidence="12" id="KW-1185">Reference proteome</keyword>
<dbReference type="GO" id="GO:0006783">
    <property type="term" value="P:heme biosynthetic process"/>
    <property type="evidence" value="ECO:0007669"/>
    <property type="project" value="UniProtKB-UniRule"/>
</dbReference>
<protein>
    <recommendedName>
        <fullName evidence="9 10">Ferrochelatase</fullName>
        <ecNumber evidence="9 10">4.98.1.1</ecNumber>
    </recommendedName>
    <alternativeName>
        <fullName evidence="9">Heme synthase</fullName>
    </alternativeName>
    <alternativeName>
        <fullName evidence="9">Protoheme ferro-lyase</fullName>
    </alternativeName>
</protein>
<keyword evidence="6 9" id="KW-0456">Lyase</keyword>
<dbReference type="SUPFAM" id="SSF53800">
    <property type="entry name" value="Chelatase"/>
    <property type="match status" value="1"/>
</dbReference>
<dbReference type="NCBIfam" id="TIGR00109">
    <property type="entry name" value="hemH"/>
    <property type="match status" value="1"/>
</dbReference>
<dbReference type="GO" id="GO:0005737">
    <property type="term" value="C:cytoplasm"/>
    <property type="evidence" value="ECO:0007669"/>
    <property type="project" value="UniProtKB-SubCell"/>
</dbReference>
<dbReference type="EMBL" id="CP000542">
    <property type="protein sequence ID" value="ABM57333.1"/>
    <property type="molecule type" value="Genomic_DNA"/>
</dbReference>
<dbReference type="KEGG" id="vei:Veis_1574"/>
<evidence type="ECO:0000256" key="3">
    <source>
        <dbReference type="ARBA" id="ARBA00022723"/>
    </source>
</evidence>
<organism evidence="11 12">
    <name type="scientific">Verminephrobacter eiseniae (strain EF01-2)</name>
    <dbReference type="NCBI Taxonomy" id="391735"/>
    <lineage>
        <taxon>Bacteria</taxon>
        <taxon>Pseudomonadati</taxon>
        <taxon>Pseudomonadota</taxon>
        <taxon>Betaproteobacteria</taxon>
        <taxon>Burkholderiales</taxon>
        <taxon>Comamonadaceae</taxon>
        <taxon>Verminephrobacter</taxon>
    </lineage>
</organism>
<evidence type="ECO:0000313" key="11">
    <source>
        <dbReference type="EMBL" id="ABM57333.1"/>
    </source>
</evidence>
<dbReference type="AlphaFoldDB" id="A1WI76"/>